<dbReference type="EMBL" id="BRPK01000005">
    <property type="protein sequence ID" value="GLB38531.1"/>
    <property type="molecule type" value="Genomic_DNA"/>
</dbReference>
<dbReference type="InterPro" id="IPR016722">
    <property type="entry name" value="DNA_pol_alpha_bsu"/>
</dbReference>
<comment type="function">
    <text evidence="6">Accessory subunit of the DNA polymerase alpha complex (also known as the alpha DNA polymerase-primase complex) which plays an essential role in the initiation of DNA synthesis.</text>
</comment>
<dbReference type="Gene3D" id="3.60.21.60">
    <property type="match status" value="2"/>
</dbReference>
<dbReference type="GO" id="GO:0006270">
    <property type="term" value="P:DNA replication initiation"/>
    <property type="evidence" value="ECO:0007669"/>
    <property type="project" value="TreeGrafter"/>
</dbReference>
<dbReference type="AlphaFoldDB" id="A0A9P3UPQ9"/>
<name>A0A9P3UPQ9_LYOSH</name>
<proteinExistence type="inferred from homology"/>
<dbReference type="Pfam" id="PF22062">
    <property type="entry name" value="OB_DPOA2"/>
    <property type="match status" value="1"/>
</dbReference>
<dbReference type="PIRSF" id="PIRSF018300">
    <property type="entry name" value="DNA_pol_alph_2"/>
    <property type="match status" value="1"/>
</dbReference>
<evidence type="ECO:0000259" key="7">
    <source>
        <dbReference type="Pfam" id="PF04042"/>
    </source>
</evidence>
<dbReference type="Proteomes" id="UP001063166">
    <property type="component" value="Unassembled WGS sequence"/>
</dbReference>
<evidence type="ECO:0000256" key="3">
    <source>
        <dbReference type="ARBA" id="ARBA00018596"/>
    </source>
</evidence>
<evidence type="ECO:0000256" key="4">
    <source>
        <dbReference type="ARBA" id="ARBA00022705"/>
    </source>
</evidence>
<dbReference type="GO" id="GO:0003677">
    <property type="term" value="F:DNA binding"/>
    <property type="evidence" value="ECO:0007669"/>
    <property type="project" value="InterPro"/>
</dbReference>
<dbReference type="GO" id="GO:0005658">
    <property type="term" value="C:alpha DNA polymerase:primase complex"/>
    <property type="evidence" value="ECO:0007669"/>
    <property type="project" value="TreeGrafter"/>
</dbReference>
<gene>
    <name evidence="9" type="primary">POL12</name>
    <name evidence="9" type="ORF">LshimejAT787_0503960</name>
</gene>
<dbReference type="PANTHER" id="PTHR23061:SF12">
    <property type="entry name" value="DNA POLYMERASE ALPHA SUBUNIT B"/>
    <property type="match status" value="1"/>
</dbReference>
<protein>
    <recommendedName>
        <fullName evidence="3 6">DNA polymerase alpha subunit B</fullName>
    </recommendedName>
</protein>
<dbReference type="InterPro" id="IPR054300">
    <property type="entry name" value="OB_DPOA2"/>
</dbReference>
<evidence type="ECO:0000256" key="5">
    <source>
        <dbReference type="ARBA" id="ARBA00023242"/>
    </source>
</evidence>
<dbReference type="PANTHER" id="PTHR23061">
    <property type="entry name" value="DNA POLYMERASE 2 ALPHA 70 KDA SUBUNIT"/>
    <property type="match status" value="1"/>
</dbReference>
<evidence type="ECO:0000259" key="8">
    <source>
        <dbReference type="Pfam" id="PF22062"/>
    </source>
</evidence>
<reference evidence="9" key="1">
    <citation type="submission" date="2022-07" db="EMBL/GenBank/DDBJ databases">
        <title>The genome of Lyophyllum shimeji provides insight into the initial evolution of ectomycorrhizal fungal genome.</title>
        <authorList>
            <person name="Kobayashi Y."/>
            <person name="Shibata T."/>
            <person name="Hirakawa H."/>
            <person name="Shigenobu S."/>
            <person name="Nishiyama T."/>
            <person name="Yamada A."/>
            <person name="Hasebe M."/>
            <person name="Kawaguchi M."/>
        </authorList>
    </citation>
    <scope>NUCLEOTIDE SEQUENCE</scope>
    <source>
        <strain evidence="9">AT787</strain>
    </source>
</reference>
<comment type="subcellular location">
    <subcellularLocation>
        <location evidence="1 6">Nucleus</location>
    </subcellularLocation>
</comment>
<comment type="similarity">
    <text evidence="2 6">Belongs to the DNA polymerase alpha subunit B family.</text>
</comment>
<evidence type="ECO:0000313" key="9">
    <source>
        <dbReference type="EMBL" id="GLB38531.1"/>
    </source>
</evidence>
<organism evidence="9 10">
    <name type="scientific">Lyophyllum shimeji</name>
    <name type="common">Hon-shimeji</name>
    <name type="synonym">Tricholoma shimeji</name>
    <dbReference type="NCBI Taxonomy" id="47721"/>
    <lineage>
        <taxon>Eukaryota</taxon>
        <taxon>Fungi</taxon>
        <taxon>Dikarya</taxon>
        <taxon>Basidiomycota</taxon>
        <taxon>Agaricomycotina</taxon>
        <taxon>Agaricomycetes</taxon>
        <taxon>Agaricomycetidae</taxon>
        <taxon>Agaricales</taxon>
        <taxon>Tricholomatineae</taxon>
        <taxon>Lyophyllaceae</taxon>
        <taxon>Lyophyllum</taxon>
    </lineage>
</organism>
<evidence type="ECO:0000256" key="2">
    <source>
        <dbReference type="ARBA" id="ARBA00007299"/>
    </source>
</evidence>
<keyword evidence="10" id="KW-1185">Reference proteome</keyword>
<accession>A0A9P3UPQ9</accession>
<keyword evidence="5 6" id="KW-0539">Nucleus</keyword>
<evidence type="ECO:0000256" key="1">
    <source>
        <dbReference type="ARBA" id="ARBA00004123"/>
    </source>
</evidence>
<dbReference type="Pfam" id="PF04042">
    <property type="entry name" value="DNA_pol_E_B"/>
    <property type="match status" value="1"/>
</dbReference>
<dbReference type="InterPro" id="IPR007185">
    <property type="entry name" value="DNA_pol_a/d/e_bsu"/>
</dbReference>
<evidence type="ECO:0000256" key="6">
    <source>
        <dbReference type="PIRNR" id="PIRNR018300"/>
    </source>
</evidence>
<feature type="domain" description="DNA polymerase alpha subunit B OB" evidence="8">
    <location>
        <begin position="169"/>
        <end position="287"/>
    </location>
</feature>
<dbReference type="OrthoDB" id="336885at2759"/>
<keyword evidence="4 6" id="KW-0235">DNA replication</keyword>
<evidence type="ECO:0000313" key="10">
    <source>
        <dbReference type="Proteomes" id="UP001063166"/>
    </source>
</evidence>
<comment type="caution">
    <text evidence="9">The sequence shown here is derived from an EMBL/GenBank/DDBJ whole genome shotgun (WGS) entry which is preliminary data.</text>
</comment>
<sequence>MSSALRAEVTRVFADKIGSDDKVLEECISICQIYNLSAESLLYKWEALNFRPSATRSEISAFTMESIVALKAQIQRDMAKENAKKPQHRTIATANAAMVNRARIPAAMLRNANPVQRPANMQVKVEEGFGVPGPSTGSSVVFKGPARDEFSRKDRSYRYMYERIIERGDALDERIDEIARLVQEHYNIPDLGDPSSSTDEEITVVGRIVHDSDTSATPSKLTETTVALESSRMLGRASRVPLRFDSNLAIRGGAQVVGSASLFPGAIVALKGKNGGGAWFQVTEILSLPPLNPNPVSLGLPDPKFDPGVGDTSFSMCIASGPYTPDADLSYKPWRALAKAMKTDKPTVVLLTGPFIDVQHPKIKSGETDMVPADLFRSQFIEPLREFLDSSPGSIAIIVPSVRDIVSRQAVFPQGELGSELAGSDPRIHLLPNPARFSINDITFAASSVDVIYHLRKEELLKRGKELDSTVPPPSAHDAGTDPMANTCRQLLLQRSFYPLFPVPLDVSHEVNLSVVHSDGLRLVDKGDNYAPVIMVLPSRLKHFSKAVHSTTALNPSFLVKGTYAKVDVAARGTAAGFKERITTEIVKLEA</sequence>
<feature type="domain" description="DNA polymerase alpha/delta/epsilon subunit B" evidence="7">
    <location>
        <begin position="317"/>
        <end position="546"/>
    </location>
</feature>